<sequence>MNTEALEYFIKVYEKKSVTSAAKDLFITPQGLSKTIKQLELDLQTELFYRGTRGVDATEYGELLYARAKHICYLIEDLKKEISVMSGSKGTLNLVVTYASSTVLPSDLLFGFPKEYPNIQMKLKEVPDEFPVGKLFEDEEVDVGLVLVNEKANSCDYELILKGEVVIVVSKDHHLADRDEISIEELEDEPLLIKAVEAGGEHSFVSKCLEHGFTPTIEYEIGNVITAHMLCKANKDAYVSISYIENFINDDKLKVIKLKEKIHQNIYLVTKKRPIQSKVVSLFKNYVDEHIKNKS</sequence>
<evidence type="ECO:0000256" key="1">
    <source>
        <dbReference type="ARBA" id="ARBA00009437"/>
    </source>
</evidence>
<dbReference type="EMBL" id="CACRTV010000063">
    <property type="protein sequence ID" value="VYU54734.1"/>
    <property type="molecule type" value="Genomic_DNA"/>
</dbReference>
<dbReference type="Pfam" id="PF03466">
    <property type="entry name" value="LysR_substrate"/>
    <property type="match status" value="1"/>
</dbReference>
<dbReference type="SUPFAM" id="SSF46785">
    <property type="entry name" value="Winged helix' DNA-binding domain"/>
    <property type="match status" value="1"/>
</dbReference>
<dbReference type="PANTHER" id="PTHR30419:SF8">
    <property type="entry name" value="NITROGEN ASSIMILATION TRANSCRIPTIONAL ACTIVATOR-RELATED"/>
    <property type="match status" value="1"/>
</dbReference>
<comment type="similarity">
    <text evidence="1">Belongs to the LysR transcriptional regulatory family.</text>
</comment>
<dbReference type="GO" id="GO:0003700">
    <property type="term" value="F:DNA-binding transcription factor activity"/>
    <property type="evidence" value="ECO:0007669"/>
    <property type="project" value="InterPro"/>
</dbReference>
<dbReference type="CDD" id="cd05466">
    <property type="entry name" value="PBP2_LTTR_substrate"/>
    <property type="match status" value="1"/>
</dbReference>
<protein>
    <submittedName>
        <fullName evidence="6">HTH-type transcriptional regulator CysL</fullName>
    </submittedName>
</protein>
<organism evidence="6">
    <name type="scientific">Clostridium paraputrificum</name>
    <dbReference type="NCBI Taxonomy" id="29363"/>
    <lineage>
        <taxon>Bacteria</taxon>
        <taxon>Bacillati</taxon>
        <taxon>Bacillota</taxon>
        <taxon>Clostridia</taxon>
        <taxon>Eubacteriales</taxon>
        <taxon>Clostridiaceae</taxon>
        <taxon>Clostridium</taxon>
    </lineage>
</organism>
<dbReference type="InterPro" id="IPR000847">
    <property type="entry name" value="LysR_HTH_N"/>
</dbReference>
<dbReference type="GO" id="GO:0005829">
    <property type="term" value="C:cytosol"/>
    <property type="evidence" value="ECO:0007669"/>
    <property type="project" value="TreeGrafter"/>
</dbReference>
<dbReference type="Pfam" id="PF00126">
    <property type="entry name" value="HTH_1"/>
    <property type="match status" value="1"/>
</dbReference>
<dbReference type="InterPro" id="IPR005119">
    <property type="entry name" value="LysR_subst-bd"/>
</dbReference>
<evidence type="ECO:0000256" key="2">
    <source>
        <dbReference type="ARBA" id="ARBA00023015"/>
    </source>
</evidence>
<dbReference type="PANTHER" id="PTHR30419">
    <property type="entry name" value="HTH-TYPE TRANSCRIPTIONAL REGULATOR YBHD"/>
    <property type="match status" value="1"/>
</dbReference>
<accession>A0A6N3FRR0</accession>
<name>A0A6N3FRR0_9CLOT</name>
<dbReference type="GO" id="GO:0003677">
    <property type="term" value="F:DNA binding"/>
    <property type="evidence" value="ECO:0007669"/>
    <property type="project" value="UniProtKB-KW"/>
</dbReference>
<dbReference type="InterPro" id="IPR050950">
    <property type="entry name" value="HTH-type_LysR_regulators"/>
</dbReference>
<keyword evidence="3" id="KW-0238">DNA-binding</keyword>
<dbReference type="Gene3D" id="1.10.10.10">
    <property type="entry name" value="Winged helix-like DNA-binding domain superfamily/Winged helix DNA-binding domain"/>
    <property type="match status" value="1"/>
</dbReference>
<keyword evidence="2" id="KW-0805">Transcription regulation</keyword>
<keyword evidence="4" id="KW-0804">Transcription</keyword>
<evidence type="ECO:0000313" key="6">
    <source>
        <dbReference type="EMBL" id="VYU54734.1"/>
    </source>
</evidence>
<dbReference type="FunFam" id="1.10.10.10:FF:000001">
    <property type="entry name" value="LysR family transcriptional regulator"/>
    <property type="match status" value="1"/>
</dbReference>
<dbReference type="RefSeq" id="WP_156562119.1">
    <property type="nucleotide sequence ID" value="NZ_CACRTV010000063.1"/>
</dbReference>
<evidence type="ECO:0000259" key="5">
    <source>
        <dbReference type="PROSITE" id="PS50931"/>
    </source>
</evidence>
<dbReference type="InterPro" id="IPR036388">
    <property type="entry name" value="WH-like_DNA-bd_sf"/>
</dbReference>
<dbReference type="PROSITE" id="PS50931">
    <property type="entry name" value="HTH_LYSR"/>
    <property type="match status" value="1"/>
</dbReference>
<feature type="domain" description="HTH lysR-type" evidence="5">
    <location>
        <begin position="1"/>
        <end position="58"/>
    </location>
</feature>
<evidence type="ECO:0000256" key="4">
    <source>
        <dbReference type="ARBA" id="ARBA00023163"/>
    </source>
</evidence>
<gene>
    <name evidence="6" type="primary">cysL</name>
    <name evidence="6" type="ORF">CPLFYP93_02682</name>
</gene>
<evidence type="ECO:0000256" key="3">
    <source>
        <dbReference type="ARBA" id="ARBA00023125"/>
    </source>
</evidence>
<proteinExistence type="inferred from homology"/>
<reference evidence="6" key="1">
    <citation type="submission" date="2019-11" db="EMBL/GenBank/DDBJ databases">
        <authorList>
            <person name="Feng L."/>
        </authorList>
    </citation>
    <scope>NUCLEOTIDE SEQUENCE</scope>
    <source>
        <strain evidence="6">CParaputrificumLFYP93</strain>
    </source>
</reference>
<dbReference type="InterPro" id="IPR036390">
    <property type="entry name" value="WH_DNA-bd_sf"/>
</dbReference>
<dbReference type="AlphaFoldDB" id="A0A6N3FRR0"/>
<dbReference type="Gene3D" id="3.40.190.290">
    <property type="match status" value="1"/>
</dbReference>
<dbReference type="SUPFAM" id="SSF53850">
    <property type="entry name" value="Periplasmic binding protein-like II"/>
    <property type="match status" value="1"/>
</dbReference>